<organism evidence="3 6">
    <name type="scientific">Teichococcus wenyumeiae</name>
    <dbReference type="NCBI Taxonomy" id="2478470"/>
    <lineage>
        <taxon>Bacteria</taxon>
        <taxon>Pseudomonadati</taxon>
        <taxon>Pseudomonadota</taxon>
        <taxon>Alphaproteobacteria</taxon>
        <taxon>Acetobacterales</taxon>
        <taxon>Roseomonadaceae</taxon>
        <taxon>Roseomonas</taxon>
    </lineage>
</organism>
<dbReference type="InParanoid" id="A0A3A9JHW9"/>
<dbReference type="Proteomes" id="UP000278036">
    <property type="component" value="Unassembled WGS sequence"/>
</dbReference>
<evidence type="ECO:0000313" key="6">
    <source>
        <dbReference type="Proteomes" id="UP000278036"/>
    </source>
</evidence>
<gene>
    <name evidence="3" type="ORF">D6Z83_15540</name>
    <name evidence="4" type="ORF">EBE87_00675</name>
</gene>
<evidence type="ECO:0000313" key="4">
    <source>
        <dbReference type="EMBL" id="RMI26936.1"/>
    </source>
</evidence>
<dbReference type="EMBL" id="RFLX01000001">
    <property type="protein sequence ID" value="RMI26936.1"/>
    <property type="molecule type" value="Genomic_DNA"/>
</dbReference>
<evidence type="ECO:0000256" key="2">
    <source>
        <dbReference type="SAM" id="SignalP"/>
    </source>
</evidence>
<keyword evidence="5" id="KW-1185">Reference proteome</keyword>
<feature type="region of interest" description="Disordered" evidence="1">
    <location>
        <begin position="88"/>
        <end position="137"/>
    </location>
</feature>
<feature type="compositionally biased region" description="Low complexity" evidence="1">
    <location>
        <begin position="90"/>
        <end position="118"/>
    </location>
</feature>
<feature type="chain" id="PRO_5017393599" evidence="2">
    <location>
        <begin position="24"/>
        <end position="193"/>
    </location>
</feature>
<proteinExistence type="predicted"/>
<reference evidence="3 6" key="1">
    <citation type="submission" date="2018-09" db="EMBL/GenBank/DDBJ databases">
        <title>Roseomonas sp. nov., isolated from feces of Tibetan antelopes in the Qinghai-Tibet plateau, China.</title>
        <authorList>
            <person name="Tian Z."/>
        </authorList>
    </citation>
    <scope>NUCLEOTIDE SEQUENCE [LARGE SCALE GENOMIC DNA]</scope>
    <source>
        <strain evidence="4 5">Z23</strain>
        <strain evidence="3 6">Z24</strain>
    </source>
</reference>
<dbReference type="RefSeq" id="WP_120639194.1">
    <property type="nucleotide sequence ID" value="NZ_RAQU01000096.1"/>
</dbReference>
<sequence>MLKRPLLAILLLASGPWAGTGLAQQIDSFAPKIDNLTCAPPYGPAANTPPMSRQNTVEQAVAAGQTASLCLTRDSIATVSAVHCRRTEDAGAASPGTSGAPQRIEAAPPDDAPAQQPPGTGGQREDAAPGDDNMTKTWTCPSGTPCFGDGGFLPGTRQVLLDPGRSRFCIRYLNAGKTSHNVRADFVFSYPAR</sequence>
<feature type="signal peptide" evidence="2">
    <location>
        <begin position="1"/>
        <end position="23"/>
    </location>
</feature>
<comment type="caution">
    <text evidence="3">The sequence shown here is derived from an EMBL/GenBank/DDBJ whole genome shotgun (WGS) entry which is preliminary data.</text>
</comment>
<keyword evidence="2" id="KW-0732">Signal</keyword>
<name>A0A3A9JHW9_9PROT</name>
<evidence type="ECO:0000256" key="1">
    <source>
        <dbReference type="SAM" id="MobiDB-lite"/>
    </source>
</evidence>
<dbReference type="EMBL" id="RAQU01000096">
    <property type="protein sequence ID" value="RKK03246.1"/>
    <property type="molecule type" value="Genomic_DNA"/>
</dbReference>
<accession>A0A3A9JHW9</accession>
<evidence type="ECO:0000313" key="5">
    <source>
        <dbReference type="Proteomes" id="UP000274097"/>
    </source>
</evidence>
<protein>
    <submittedName>
        <fullName evidence="3">Uncharacterized protein</fullName>
    </submittedName>
</protein>
<dbReference type="Proteomes" id="UP000274097">
    <property type="component" value="Unassembled WGS sequence"/>
</dbReference>
<evidence type="ECO:0000313" key="3">
    <source>
        <dbReference type="EMBL" id="RKK03246.1"/>
    </source>
</evidence>
<dbReference type="AlphaFoldDB" id="A0A3A9JHW9"/>